<accession>A0A9N9DGW7</accession>
<evidence type="ECO:0000313" key="2">
    <source>
        <dbReference type="Proteomes" id="UP000789739"/>
    </source>
</evidence>
<sequence length="71" mass="7716">GTSIASDINMSIAEIVRTFKHSYSGVATHVGNTDSGHLQFAALLLVTAPVSLILRTFDDFEEFLIQGIQHI</sequence>
<proteinExistence type="predicted"/>
<gene>
    <name evidence="1" type="ORF">PBRASI_LOCUS9472</name>
</gene>
<protein>
    <submittedName>
        <fullName evidence="1">7105_t:CDS:1</fullName>
    </submittedName>
</protein>
<organism evidence="1 2">
    <name type="scientific">Paraglomus brasilianum</name>
    <dbReference type="NCBI Taxonomy" id="144538"/>
    <lineage>
        <taxon>Eukaryota</taxon>
        <taxon>Fungi</taxon>
        <taxon>Fungi incertae sedis</taxon>
        <taxon>Mucoromycota</taxon>
        <taxon>Glomeromycotina</taxon>
        <taxon>Glomeromycetes</taxon>
        <taxon>Paraglomerales</taxon>
        <taxon>Paraglomeraceae</taxon>
        <taxon>Paraglomus</taxon>
    </lineage>
</organism>
<keyword evidence="2" id="KW-1185">Reference proteome</keyword>
<evidence type="ECO:0000313" key="1">
    <source>
        <dbReference type="EMBL" id="CAG8635267.1"/>
    </source>
</evidence>
<dbReference type="AlphaFoldDB" id="A0A9N9DGW7"/>
<feature type="non-terminal residue" evidence="1">
    <location>
        <position position="1"/>
    </location>
</feature>
<reference evidence="1" key="1">
    <citation type="submission" date="2021-06" db="EMBL/GenBank/DDBJ databases">
        <authorList>
            <person name="Kallberg Y."/>
            <person name="Tangrot J."/>
            <person name="Rosling A."/>
        </authorList>
    </citation>
    <scope>NUCLEOTIDE SEQUENCE</scope>
    <source>
        <strain evidence="1">BR232B</strain>
    </source>
</reference>
<dbReference type="EMBL" id="CAJVPI010002084">
    <property type="protein sequence ID" value="CAG8635267.1"/>
    <property type="molecule type" value="Genomic_DNA"/>
</dbReference>
<name>A0A9N9DGW7_9GLOM</name>
<comment type="caution">
    <text evidence="1">The sequence shown here is derived from an EMBL/GenBank/DDBJ whole genome shotgun (WGS) entry which is preliminary data.</text>
</comment>
<dbReference type="Proteomes" id="UP000789739">
    <property type="component" value="Unassembled WGS sequence"/>
</dbReference>